<dbReference type="AlphaFoldDB" id="A0A8T2UEF2"/>
<sequence length="125" mass="14138">MKILENNLRESEVERGWFQFSWLCIVFSPFLGAAKSHVLLSSIIESFAPICIPRHFFCFSFFFGGGGGGGGGRKEDDGGKRKKKRKKGKKKRRRKGSGTEREGRGRGRDEKGERVLRGGERKMQV</sequence>
<evidence type="ECO:0000313" key="3">
    <source>
        <dbReference type="Proteomes" id="UP000825935"/>
    </source>
</evidence>
<feature type="region of interest" description="Disordered" evidence="1">
    <location>
        <begin position="68"/>
        <end position="125"/>
    </location>
</feature>
<feature type="compositionally biased region" description="Basic residues" evidence="1">
    <location>
        <begin position="80"/>
        <end position="96"/>
    </location>
</feature>
<name>A0A8T2UEF2_CERRI</name>
<reference evidence="2" key="1">
    <citation type="submission" date="2021-08" db="EMBL/GenBank/DDBJ databases">
        <title>WGS assembly of Ceratopteris richardii.</title>
        <authorList>
            <person name="Marchant D.B."/>
            <person name="Chen G."/>
            <person name="Jenkins J."/>
            <person name="Shu S."/>
            <person name="Leebens-Mack J."/>
            <person name="Grimwood J."/>
            <person name="Schmutz J."/>
            <person name="Soltis P."/>
            <person name="Soltis D."/>
            <person name="Chen Z.-H."/>
        </authorList>
    </citation>
    <scope>NUCLEOTIDE SEQUENCE</scope>
    <source>
        <strain evidence="2">Whitten #5841</strain>
        <tissue evidence="2">Leaf</tissue>
    </source>
</reference>
<proteinExistence type="predicted"/>
<dbReference type="EMBL" id="CM035413">
    <property type="protein sequence ID" value="KAH7430839.1"/>
    <property type="molecule type" value="Genomic_DNA"/>
</dbReference>
<feature type="compositionally biased region" description="Basic and acidic residues" evidence="1">
    <location>
        <begin position="97"/>
        <end position="125"/>
    </location>
</feature>
<organism evidence="2 3">
    <name type="scientific">Ceratopteris richardii</name>
    <name type="common">Triangle waterfern</name>
    <dbReference type="NCBI Taxonomy" id="49495"/>
    <lineage>
        <taxon>Eukaryota</taxon>
        <taxon>Viridiplantae</taxon>
        <taxon>Streptophyta</taxon>
        <taxon>Embryophyta</taxon>
        <taxon>Tracheophyta</taxon>
        <taxon>Polypodiopsida</taxon>
        <taxon>Polypodiidae</taxon>
        <taxon>Polypodiales</taxon>
        <taxon>Pteridineae</taxon>
        <taxon>Pteridaceae</taxon>
        <taxon>Parkerioideae</taxon>
        <taxon>Ceratopteris</taxon>
    </lineage>
</organism>
<comment type="caution">
    <text evidence="2">The sequence shown here is derived from an EMBL/GenBank/DDBJ whole genome shotgun (WGS) entry which is preliminary data.</text>
</comment>
<protein>
    <submittedName>
        <fullName evidence="2">Uncharacterized protein</fullName>
    </submittedName>
</protein>
<gene>
    <name evidence="2" type="ORF">KP509_08G017000</name>
</gene>
<accession>A0A8T2UEF2</accession>
<evidence type="ECO:0000256" key="1">
    <source>
        <dbReference type="SAM" id="MobiDB-lite"/>
    </source>
</evidence>
<dbReference type="Proteomes" id="UP000825935">
    <property type="component" value="Chromosome 8"/>
</dbReference>
<evidence type="ECO:0000313" key="2">
    <source>
        <dbReference type="EMBL" id="KAH7430839.1"/>
    </source>
</evidence>
<keyword evidence="3" id="KW-1185">Reference proteome</keyword>